<dbReference type="EMBL" id="CM000160">
    <property type="protein sequence ID" value="KRK02731.1"/>
    <property type="molecule type" value="Genomic_DNA"/>
</dbReference>
<dbReference type="GO" id="GO:0009611">
    <property type="term" value="P:response to wounding"/>
    <property type="evidence" value="ECO:0007669"/>
    <property type="project" value="EnsemblMetazoa"/>
</dbReference>
<name>A0A0R1E0A1_DROYA</name>
<dbReference type="OrthoDB" id="7863023at2759"/>
<gene>
    <name evidence="2" type="primary">Dyak\GE28129</name>
    <name evidence="3" type="synonym">Dyak\GE28897</name>
    <name evidence="2" type="ORF">Dyak_GE28129</name>
    <name evidence="3" type="ORF">Dyak_GE28897</name>
</gene>
<keyword evidence="4" id="KW-1185">Reference proteome</keyword>
<feature type="chain" id="PRO_5014238691" description="Seminal fluid protein" evidence="1">
    <location>
        <begin position="22"/>
        <end position="117"/>
    </location>
</feature>
<evidence type="ECO:0000313" key="4">
    <source>
        <dbReference type="Proteomes" id="UP000002282"/>
    </source>
</evidence>
<organism evidence="2 4">
    <name type="scientific">Drosophila yakuba</name>
    <name type="common">Fruit fly</name>
    <dbReference type="NCBI Taxonomy" id="7245"/>
    <lineage>
        <taxon>Eukaryota</taxon>
        <taxon>Metazoa</taxon>
        <taxon>Ecdysozoa</taxon>
        <taxon>Arthropoda</taxon>
        <taxon>Hexapoda</taxon>
        <taxon>Insecta</taxon>
        <taxon>Pterygota</taxon>
        <taxon>Neoptera</taxon>
        <taxon>Endopterygota</taxon>
        <taxon>Diptera</taxon>
        <taxon>Brachycera</taxon>
        <taxon>Muscomorpha</taxon>
        <taxon>Ephydroidea</taxon>
        <taxon>Drosophilidae</taxon>
        <taxon>Drosophila</taxon>
        <taxon>Sophophora</taxon>
    </lineage>
</organism>
<evidence type="ECO:0000313" key="3">
    <source>
        <dbReference type="EMBL" id="KRK05480.1"/>
    </source>
</evidence>
<dbReference type="KEGG" id="dya:Dyak_GE28129"/>
<reference evidence="2 4" key="3">
    <citation type="journal article" date="2007" name="PLoS Biol.">
        <title>Principles of genome evolution in the Drosophila melanogaster species group.</title>
        <authorList>
            <person name="Ranz J.M."/>
            <person name="Maurin D."/>
            <person name="Chan Y.S."/>
            <person name="von Grotthuss M."/>
            <person name="Hillier L.W."/>
            <person name="Roote J."/>
            <person name="Ashburner M."/>
            <person name="Bergman C.M."/>
        </authorList>
    </citation>
    <scope>NUCLEOTIDE SEQUENCE [LARGE SCALE GENOMIC DNA]</scope>
    <source>
        <strain evidence="2">Tai18E2</strain>
        <strain evidence="4">Tai18E2 / Tucson 14021-0261.01</strain>
    </source>
</reference>
<proteinExistence type="predicted"/>
<dbReference type="KEGG" id="dya:Dyak_GE28897"/>
<evidence type="ECO:0000256" key="1">
    <source>
        <dbReference type="SAM" id="SignalP"/>
    </source>
</evidence>
<reference evidence="2" key="1">
    <citation type="submission" date="2006-01" db="EMBL/GenBank/DDBJ databases">
        <title>The Genome of Drosophila yakuba.</title>
        <authorList>
            <consortium name="The Drosophila yakuba Sequencing Consortium"/>
        </authorList>
    </citation>
    <scope>NUCLEOTIDE SEQUENCE</scope>
    <source>
        <strain evidence="2">Tai18E2</strain>
    </source>
</reference>
<dbReference type="EMBL" id="CH892197">
    <property type="protein sequence ID" value="KRK05480.1"/>
    <property type="molecule type" value="Genomic_DNA"/>
</dbReference>
<evidence type="ECO:0000313" key="2">
    <source>
        <dbReference type="EMBL" id="KRK02731.1"/>
    </source>
</evidence>
<keyword evidence="1" id="KW-0732">Signal</keyword>
<protein>
    <recommendedName>
        <fullName evidence="5">Seminal fluid protein</fullName>
    </recommendedName>
</protein>
<feature type="signal peptide" evidence="1">
    <location>
        <begin position="1"/>
        <end position="21"/>
    </location>
</feature>
<reference evidence="2 4" key="2">
    <citation type="journal article" date="2007" name="Nature">
        <title>Evolution of genes and genomes on the Drosophila phylogeny.</title>
        <authorList>
            <consortium name="Drosophila 12 Genomes Consortium"/>
            <person name="Clark A.G."/>
            <person name="Eisen M.B."/>
            <person name="Smith D.R."/>
            <person name="Bergman C.M."/>
            <person name="Oliver B."/>
            <person name="Markow T.A."/>
            <person name="Kaufman T.C."/>
            <person name="Kellis M."/>
            <person name="Gelbart W."/>
            <person name="Iyer V.N."/>
            <person name="Pollard D.A."/>
            <person name="Sackton T.B."/>
            <person name="Larracuente A.M."/>
            <person name="Singh N.D."/>
            <person name="Abad J.P."/>
            <person name="Abt D.N."/>
            <person name="Adryan B."/>
            <person name="Aguade M."/>
            <person name="Akashi H."/>
            <person name="Anderson W.W."/>
            <person name="Aquadro C.F."/>
            <person name="Ardell D.H."/>
            <person name="Arguello R."/>
            <person name="Artieri C.G."/>
            <person name="Barbash D.A."/>
            <person name="Barker D."/>
            <person name="Barsanti P."/>
            <person name="Batterham P."/>
            <person name="Batzoglou S."/>
            <person name="Begun D."/>
            <person name="Bhutkar A."/>
            <person name="Blanco E."/>
            <person name="Bosak S.A."/>
            <person name="Bradley R.K."/>
            <person name="Brand A.D."/>
            <person name="Brent M.R."/>
            <person name="Brooks A.N."/>
            <person name="Brown R.H."/>
            <person name="Butlin R.K."/>
            <person name="Caggese C."/>
            <person name="Calvi B.R."/>
            <person name="Bernardo de Carvalho A."/>
            <person name="Caspi A."/>
            <person name="Castrezana S."/>
            <person name="Celniker S.E."/>
            <person name="Chang J.L."/>
            <person name="Chapple C."/>
            <person name="Chatterji S."/>
            <person name="Chinwalla A."/>
            <person name="Civetta A."/>
            <person name="Clifton S.W."/>
            <person name="Comeron J.M."/>
            <person name="Costello J.C."/>
            <person name="Coyne J.A."/>
            <person name="Daub J."/>
            <person name="David R.G."/>
            <person name="Delcher A.L."/>
            <person name="Delehaunty K."/>
            <person name="Do C.B."/>
            <person name="Ebling H."/>
            <person name="Edwards K."/>
            <person name="Eickbush T."/>
            <person name="Evans J.D."/>
            <person name="Filipski A."/>
            <person name="Findeiss S."/>
            <person name="Freyhult E."/>
            <person name="Fulton L."/>
            <person name="Fulton R."/>
            <person name="Garcia A.C."/>
            <person name="Gardiner A."/>
            <person name="Garfield D.A."/>
            <person name="Garvin B.E."/>
            <person name="Gibson G."/>
            <person name="Gilbert D."/>
            <person name="Gnerre S."/>
            <person name="Godfrey J."/>
            <person name="Good R."/>
            <person name="Gotea V."/>
            <person name="Gravely B."/>
            <person name="Greenberg A.J."/>
            <person name="Griffiths-Jones S."/>
            <person name="Gross S."/>
            <person name="Guigo R."/>
            <person name="Gustafson E.A."/>
            <person name="Haerty W."/>
            <person name="Hahn M.W."/>
            <person name="Halligan D.L."/>
            <person name="Halpern A.L."/>
            <person name="Halter G.M."/>
            <person name="Han M.V."/>
            <person name="Heger A."/>
            <person name="Hillier L."/>
            <person name="Hinrichs A.S."/>
            <person name="Holmes I."/>
            <person name="Hoskins R.A."/>
            <person name="Hubisz M.J."/>
            <person name="Hultmark D."/>
            <person name="Huntley M.A."/>
            <person name="Jaffe D.B."/>
            <person name="Jagadeeshan S."/>
            <person name="Jeck W.R."/>
            <person name="Johnson J."/>
            <person name="Jones C.D."/>
            <person name="Jordan W.C."/>
            <person name="Karpen G.H."/>
            <person name="Kataoka E."/>
            <person name="Keightley P.D."/>
            <person name="Kheradpour P."/>
            <person name="Kirkness E.F."/>
            <person name="Koerich L.B."/>
            <person name="Kristiansen K."/>
            <person name="Kudrna D."/>
            <person name="Kulathinal R.J."/>
            <person name="Kumar S."/>
            <person name="Kwok R."/>
            <person name="Lander E."/>
            <person name="Langley C.H."/>
            <person name="Lapoint R."/>
            <person name="Lazzaro B.P."/>
            <person name="Lee S.J."/>
            <person name="Levesque L."/>
            <person name="Li R."/>
            <person name="Lin C.F."/>
            <person name="Lin M.F."/>
            <person name="Lindblad-Toh K."/>
            <person name="Llopart A."/>
            <person name="Long M."/>
            <person name="Low L."/>
            <person name="Lozovsky E."/>
            <person name="Lu J."/>
            <person name="Luo M."/>
            <person name="Machado C.A."/>
            <person name="Makalowski W."/>
            <person name="Marzo M."/>
            <person name="Matsuda M."/>
            <person name="Matzkin L."/>
            <person name="McAllister B."/>
            <person name="McBride C.S."/>
            <person name="McKernan B."/>
            <person name="McKernan K."/>
            <person name="Mendez-Lago M."/>
            <person name="Minx P."/>
            <person name="Mollenhauer M.U."/>
            <person name="Montooth K."/>
            <person name="Mount S.M."/>
            <person name="Mu X."/>
            <person name="Myers E."/>
            <person name="Negre B."/>
            <person name="Newfeld S."/>
            <person name="Nielsen R."/>
            <person name="Noor M.A."/>
            <person name="O'Grady P."/>
            <person name="Pachter L."/>
            <person name="Papaceit M."/>
            <person name="Parisi M.J."/>
            <person name="Parisi M."/>
            <person name="Parts L."/>
            <person name="Pedersen J.S."/>
            <person name="Pesole G."/>
            <person name="Phillippy A.M."/>
            <person name="Ponting C.P."/>
            <person name="Pop M."/>
            <person name="Porcelli D."/>
            <person name="Powell J.R."/>
            <person name="Prohaska S."/>
            <person name="Pruitt K."/>
            <person name="Puig M."/>
            <person name="Quesneville H."/>
            <person name="Ram K.R."/>
            <person name="Rand D."/>
            <person name="Rasmussen M.D."/>
            <person name="Reed L.K."/>
            <person name="Reenan R."/>
            <person name="Reily A."/>
            <person name="Remington K.A."/>
            <person name="Rieger T.T."/>
            <person name="Ritchie M.G."/>
            <person name="Robin C."/>
            <person name="Rogers Y.H."/>
            <person name="Rohde C."/>
            <person name="Rozas J."/>
            <person name="Rubenfield M.J."/>
            <person name="Ruiz A."/>
            <person name="Russo S."/>
            <person name="Salzberg S.L."/>
            <person name="Sanchez-Gracia A."/>
            <person name="Saranga D.J."/>
            <person name="Sato H."/>
            <person name="Schaeffer S.W."/>
            <person name="Schatz M.C."/>
            <person name="Schlenke T."/>
            <person name="Schwartz R."/>
            <person name="Segarra C."/>
            <person name="Singh R.S."/>
            <person name="Sirot L."/>
            <person name="Sirota M."/>
            <person name="Sisneros N.B."/>
            <person name="Smith C.D."/>
            <person name="Smith T.F."/>
            <person name="Spieth J."/>
            <person name="Stage D.E."/>
            <person name="Stark A."/>
            <person name="Stephan W."/>
            <person name="Strausberg R.L."/>
            <person name="Strempel S."/>
            <person name="Sturgill D."/>
            <person name="Sutton G."/>
            <person name="Sutton G.G."/>
            <person name="Tao W."/>
            <person name="Teichmann S."/>
            <person name="Tobari Y.N."/>
            <person name="Tomimura Y."/>
            <person name="Tsolas J.M."/>
            <person name="Valente V.L."/>
            <person name="Venter E."/>
            <person name="Venter J.C."/>
            <person name="Vicario S."/>
            <person name="Vieira F.G."/>
            <person name="Vilella A.J."/>
            <person name="Villasante A."/>
            <person name="Walenz B."/>
            <person name="Wang J."/>
            <person name="Wasserman M."/>
            <person name="Watts T."/>
            <person name="Wilson D."/>
            <person name="Wilson R.K."/>
            <person name="Wing R.A."/>
            <person name="Wolfner M.F."/>
            <person name="Wong A."/>
            <person name="Wong G.K."/>
            <person name="Wu C.I."/>
            <person name="Wu G."/>
            <person name="Yamamoto D."/>
            <person name="Yang H.P."/>
            <person name="Yang S.P."/>
            <person name="Yorke J.A."/>
            <person name="Yoshida K."/>
            <person name="Zdobnov E."/>
            <person name="Zhang P."/>
            <person name="Zhang Y."/>
            <person name="Zimin A.V."/>
            <person name="Baldwin J."/>
            <person name="Abdouelleil A."/>
            <person name="Abdulkadir J."/>
            <person name="Abebe A."/>
            <person name="Abera B."/>
            <person name="Abreu J."/>
            <person name="Acer S.C."/>
            <person name="Aftuck L."/>
            <person name="Alexander A."/>
            <person name="An P."/>
            <person name="Anderson E."/>
            <person name="Anderson S."/>
            <person name="Arachi H."/>
            <person name="Azer M."/>
            <person name="Bachantsang P."/>
            <person name="Barry A."/>
            <person name="Bayul T."/>
            <person name="Berlin A."/>
            <person name="Bessette D."/>
            <person name="Bloom T."/>
            <person name="Blye J."/>
            <person name="Boguslavskiy L."/>
            <person name="Bonnet C."/>
            <person name="Boukhgalter B."/>
            <person name="Bourzgui I."/>
            <person name="Brown A."/>
            <person name="Cahill P."/>
            <person name="Channer S."/>
            <person name="Cheshatsang Y."/>
            <person name="Chuda L."/>
            <person name="Citroen M."/>
            <person name="Collymore A."/>
            <person name="Cooke P."/>
            <person name="Costello M."/>
            <person name="D'Aco K."/>
            <person name="Daza R."/>
            <person name="De Haan G."/>
            <person name="DeGray S."/>
            <person name="DeMaso C."/>
            <person name="Dhargay N."/>
            <person name="Dooley K."/>
            <person name="Dooley E."/>
            <person name="Doricent M."/>
            <person name="Dorje P."/>
            <person name="Dorjee K."/>
            <person name="Dupes A."/>
            <person name="Elong R."/>
            <person name="Falk J."/>
            <person name="Farina A."/>
            <person name="Faro S."/>
            <person name="Ferguson D."/>
            <person name="Fisher S."/>
            <person name="Foley C.D."/>
            <person name="Franke A."/>
            <person name="Friedrich D."/>
            <person name="Gadbois L."/>
            <person name="Gearin G."/>
            <person name="Gearin C.R."/>
            <person name="Giannoukos G."/>
            <person name="Goode T."/>
            <person name="Graham J."/>
            <person name="Grandbois E."/>
            <person name="Grewal S."/>
            <person name="Gyaltsen K."/>
            <person name="Hafez N."/>
            <person name="Hagos B."/>
            <person name="Hall J."/>
            <person name="Henson C."/>
            <person name="Hollinger A."/>
            <person name="Honan T."/>
            <person name="Huard M.D."/>
            <person name="Hughes L."/>
            <person name="Hurhula B."/>
            <person name="Husby M.E."/>
            <person name="Kamat A."/>
            <person name="Kanga B."/>
            <person name="Kashin S."/>
            <person name="Khazanovich D."/>
            <person name="Kisner P."/>
            <person name="Lance K."/>
            <person name="Lara M."/>
            <person name="Lee W."/>
            <person name="Lennon N."/>
            <person name="Letendre F."/>
            <person name="LeVine R."/>
            <person name="Lipovsky A."/>
            <person name="Liu X."/>
            <person name="Liu J."/>
            <person name="Liu S."/>
            <person name="Lokyitsang T."/>
            <person name="Lokyitsang Y."/>
            <person name="Lubonja R."/>
            <person name="Lui A."/>
            <person name="MacDonald P."/>
            <person name="Magnisalis V."/>
            <person name="Maru K."/>
            <person name="Matthews C."/>
            <person name="McCusker W."/>
            <person name="McDonough S."/>
            <person name="Mehta T."/>
            <person name="Meldrim J."/>
            <person name="Meneus L."/>
            <person name="Mihai O."/>
            <person name="Mihalev A."/>
            <person name="Mihova T."/>
            <person name="Mittelman R."/>
            <person name="Mlenga V."/>
            <person name="Montmayeur A."/>
            <person name="Mulrain L."/>
            <person name="Navidi A."/>
            <person name="Naylor J."/>
            <person name="Negash T."/>
            <person name="Nguyen T."/>
            <person name="Nguyen N."/>
            <person name="Nicol R."/>
            <person name="Norbu C."/>
            <person name="Norbu N."/>
            <person name="Novod N."/>
            <person name="O'Neill B."/>
            <person name="Osman S."/>
            <person name="Markiewicz E."/>
            <person name="Oyono O.L."/>
            <person name="Patti C."/>
            <person name="Phunkhang P."/>
            <person name="Pierre F."/>
            <person name="Priest M."/>
            <person name="Raghuraman S."/>
            <person name="Rege F."/>
            <person name="Reyes R."/>
            <person name="Rise C."/>
            <person name="Rogov P."/>
            <person name="Ross K."/>
            <person name="Ryan E."/>
            <person name="Settipalli S."/>
            <person name="Shea T."/>
            <person name="Sherpa N."/>
            <person name="Shi L."/>
            <person name="Shih D."/>
            <person name="Sparrow T."/>
            <person name="Spaulding J."/>
            <person name="Stalker J."/>
            <person name="Stange-Thomann N."/>
            <person name="Stavropoulos S."/>
            <person name="Stone C."/>
            <person name="Strader C."/>
            <person name="Tesfaye S."/>
            <person name="Thomson T."/>
            <person name="Thoulutsang Y."/>
            <person name="Thoulutsang D."/>
            <person name="Topham K."/>
            <person name="Topping I."/>
            <person name="Tsamla T."/>
            <person name="Vassiliev H."/>
            <person name="Vo A."/>
            <person name="Wangchuk T."/>
            <person name="Wangdi T."/>
            <person name="Weiand M."/>
            <person name="Wilkinson J."/>
            <person name="Wilson A."/>
            <person name="Yadav S."/>
            <person name="Young G."/>
            <person name="Yu Q."/>
            <person name="Zembek L."/>
            <person name="Zhong D."/>
            <person name="Zimmer A."/>
            <person name="Zwirko Z."/>
            <person name="Jaffe D.B."/>
            <person name="Alvarez P."/>
            <person name="Brockman W."/>
            <person name="Butler J."/>
            <person name="Chin C."/>
            <person name="Gnerre S."/>
            <person name="Grabherr M."/>
            <person name="Kleber M."/>
            <person name="Mauceli E."/>
            <person name="MacCallum I."/>
        </authorList>
    </citation>
    <scope>NUCLEOTIDE SEQUENCE [LARGE SCALE GENOMIC DNA]</scope>
    <source>
        <strain evidence="2">Tai18E2</strain>
        <strain evidence="4">Tai18E2 / Tucson 14021-0261.01</strain>
    </source>
</reference>
<sequence>MKHWTLAVFLVVSALMGLSQAFSACSADGGAHCVLPKNCKMTFIYRISPNMGCSESLVCCDVKSLNLPCGPDGTHQCVPQDLSLTPFQYKSYSECPTNFICSPPKEKIPLVFYEPLR</sequence>
<dbReference type="AlphaFoldDB" id="A0A0R1E0A1"/>
<evidence type="ECO:0008006" key="5">
    <source>
        <dbReference type="Google" id="ProtNLM"/>
    </source>
</evidence>
<dbReference type="PROSITE" id="PS51257">
    <property type="entry name" value="PROKAR_LIPOPROTEIN"/>
    <property type="match status" value="1"/>
</dbReference>
<dbReference type="Proteomes" id="UP000002282">
    <property type="component" value="Chromosome 3R"/>
</dbReference>
<accession>A0A0R1E0A1</accession>
<reference evidence="2" key="4">
    <citation type="submission" date="2015-11" db="EMBL/GenBank/DDBJ databases">
        <authorList>
            <consortium name="FlyBase"/>
        </authorList>
    </citation>
    <scope>NUCLEOTIDE SEQUENCE</scope>
    <source>
        <strain evidence="2">Tai18E2</strain>
    </source>
</reference>